<name>A0A833GWI4_9LEPT</name>
<evidence type="ECO:0000259" key="1">
    <source>
        <dbReference type="Pfam" id="PF13333"/>
    </source>
</evidence>
<dbReference type="AlphaFoldDB" id="A0A833GWI4"/>
<dbReference type="Proteomes" id="UP000460298">
    <property type="component" value="Unassembled WGS sequence"/>
</dbReference>
<feature type="non-terminal residue" evidence="2">
    <location>
        <position position="1"/>
    </location>
</feature>
<reference evidence="2 3" key="1">
    <citation type="submission" date="2019-10" db="EMBL/GenBank/DDBJ databases">
        <title>Extracellular Electron Transfer in a Candidatus Methanoperedens spp. Enrichment Culture.</title>
        <authorList>
            <person name="Berger S."/>
            <person name="Rangel Shaw D."/>
            <person name="Berben T."/>
            <person name="In 'T Zandt M."/>
            <person name="Frank J."/>
            <person name="Reimann J."/>
            <person name="Jetten M.S.M."/>
            <person name="Welte C.U."/>
        </authorList>
    </citation>
    <scope>NUCLEOTIDE SEQUENCE [LARGE SCALE GENOMIC DNA]</scope>
    <source>
        <strain evidence="2">SB12</strain>
    </source>
</reference>
<dbReference type="Pfam" id="PF13333">
    <property type="entry name" value="rve_2"/>
    <property type="match status" value="1"/>
</dbReference>
<dbReference type="EMBL" id="WBUI01000052">
    <property type="protein sequence ID" value="KAB2928347.1"/>
    <property type="molecule type" value="Genomic_DNA"/>
</dbReference>
<evidence type="ECO:0000313" key="2">
    <source>
        <dbReference type="EMBL" id="KAB2928347.1"/>
    </source>
</evidence>
<comment type="caution">
    <text evidence="2">The sequence shown here is derived from an EMBL/GenBank/DDBJ whole genome shotgun (WGS) entry which is preliminary data.</text>
</comment>
<protein>
    <submittedName>
        <fullName evidence="2">IS3 family transposase</fullName>
    </submittedName>
</protein>
<dbReference type="InterPro" id="IPR050900">
    <property type="entry name" value="Transposase_IS3/IS150/IS904"/>
</dbReference>
<sequence>AEARHELFDYIEVFYNRQRRHSHINYLSPEEFEKEEVA</sequence>
<dbReference type="PANTHER" id="PTHR46889:SF4">
    <property type="entry name" value="TRANSPOSASE INSO FOR INSERTION SEQUENCE ELEMENT IS911B-RELATED"/>
    <property type="match status" value="1"/>
</dbReference>
<proteinExistence type="predicted"/>
<evidence type="ECO:0000313" key="3">
    <source>
        <dbReference type="Proteomes" id="UP000460298"/>
    </source>
</evidence>
<accession>A0A833GWI4</accession>
<dbReference type="InterPro" id="IPR001584">
    <property type="entry name" value="Integrase_cat-core"/>
</dbReference>
<organism evidence="2 3">
    <name type="scientific">Leptonema illini</name>
    <dbReference type="NCBI Taxonomy" id="183"/>
    <lineage>
        <taxon>Bacteria</taxon>
        <taxon>Pseudomonadati</taxon>
        <taxon>Spirochaetota</taxon>
        <taxon>Spirochaetia</taxon>
        <taxon>Leptospirales</taxon>
        <taxon>Leptospiraceae</taxon>
        <taxon>Leptonema</taxon>
    </lineage>
</organism>
<gene>
    <name evidence="2" type="ORF">F9K24_22005</name>
</gene>
<feature type="domain" description="Integrase catalytic" evidence="1">
    <location>
        <begin position="2"/>
        <end position="35"/>
    </location>
</feature>
<dbReference type="PANTHER" id="PTHR46889">
    <property type="entry name" value="TRANSPOSASE INSF FOR INSERTION SEQUENCE IS3B-RELATED"/>
    <property type="match status" value="1"/>
</dbReference>
<dbReference type="GO" id="GO:0015074">
    <property type="term" value="P:DNA integration"/>
    <property type="evidence" value="ECO:0007669"/>
    <property type="project" value="InterPro"/>
</dbReference>